<dbReference type="InterPro" id="IPR039353">
    <property type="entry name" value="TF_Adf1"/>
</dbReference>
<dbReference type="InterPro" id="IPR006578">
    <property type="entry name" value="MADF-dom"/>
</dbReference>
<dbReference type="Pfam" id="PF10545">
    <property type="entry name" value="MADF_DNA_bdg"/>
    <property type="match status" value="1"/>
</dbReference>
<dbReference type="SMART" id="SM00595">
    <property type="entry name" value="MADF"/>
    <property type="match status" value="1"/>
</dbReference>
<dbReference type="AlphaFoldDB" id="A0A1E1WMI9"/>
<gene>
    <name evidence="2" type="ORF">g.5587</name>
</gene>
<protein>
    <recommendedName>
        <fullName evidence="1">MADF domain-containing protein</fullName>
    </recommendedName>
</protein>
<dbReference type="EMBL" id="GDQN01002859">
    <property type="protein sequence ID" value="JAT88195.1"/>
    <property type="molecule type" value="Transcribed_RNA"/>
</dbReference>
<evidence type="ECO:0000259" key="1">
    <source>
        <dbReference type="PROSITE" id="PS51029"/>
    </source>
</evidence>
<dbReference type="GO" id="GO:0005667">
    <property type="term" value="C:transcription regulator complex"/>
    <property type="evidence" value="ECO:0007669"/>
    <property type="project" value="TreeGrafter"/>
</dbReference>
<dbReference type="GO" id="GO:0005634">
    <property type="term" value="C:nucleus"/>
    <property type="evidence" value="ECO:0007669"/>
    <property type="project" value="TreeGrafter"/>
</dbReference>
<evidence type="ECO:0000313" key="2">
    <source>
        <dbReference type="EMBL" id="JAT88195.1"/>
    </source>
</evidence>
<accession>A0A1E1WMI9</accession>
<dbReference type="GO" id="GO:0006357">
    <property type="term" value="P:regulation of transcription by RNA polymerase II"/>
    <property type="evidence" value="ECO:0007669"/>
    <property type="project" value="TreeGrafter"/>
</dbReference>
<organism evidence="2">
    <name type="scientific">Pectinophora gossypiella</name>
    <name type="common">Cotton pink bollworm</name>
    <name type="synonym">Depressaria gossypiella</name>
    <dbReference type="NCBI Taxonomy" id="13191"/>
    <lineage>
        <taxon>Eukaryota</taxon>
        <taxon>Metazoa</taxon>
        <taxon>Ecdysozoa</taxon>
        <taxon>Arthropoda</taxon>
        <taxon>Hexapoda</taxon>
        <taxon>Insecta</taxon>
        <taxon>Pterygota</taxon>
        <taxon>Neoptera</taxon>
        <taxon>Endopterygota</taxon>
        <taxon>Lepidoptera</taxon>
        <taxon>Glossata</taxon>
        <taxon>Ditrysia</taxon>
        <taxon>Gelechioidea</taxon>
        <taxon>Gelechiidae</taxon>
        <taxon>Apatetrinae</taxon>
        <taxon>Pectinophora</taxon>
    </lineage>
</organism>
<dbReference type="PANTHER" id="PTHR12243:SF67">
    <property type="entry name" value="COREPRESSOR OF PANGOLIN, ISOFORM A-RELATED"/>
    <property type="match status" value="1"/>
</dbReference>
<sequence>MDEFLEKVRLNPCLWDKAHNSSKDTVKKDVIWDRVAFECGLDNGALARRHFRKLRDCHRDARRRRKYARGPVMLKPWKYEAEMAFLLSPYESQNTPNTSMYTEEVENKYDHIFTTTDNIDTEPSSPLLEQHKTTDAENMKRKRLDETVTEVSQERREQRQFQRDEYRRSQDALATLFESLYQKTRELPKYLQLRVQREIFESVTRAEEEVLELS</sequence>
<proteinExistence type="predicted"/>
<name>A0A1E1WMI9_PECGO</name>
<dbReference type="PANTHER" id="PTHR12243">
    <property type="entry name" value="MADF DOMAIN TRANSCRIPTION FACTOR"/>
    <property type="match status" value="1"/>
</dbReference>
<dbReference type="OrthoDB" id="6515516at2759"/>
<dbReference type="PROSITE" id="PS51029">
    <property type="entry name" value="MADF"/>
    <property type="match status" value="1"/>
</dbReference>
<feature type="domain" description="MADF" evidence="1">
    <location>
        <begin position="3"/>
        <end position="91"/>
    </location>
</feature>
<reference evidence="2" key="1">
    <citation type="submission" date="2015-09" db="EMBL/GenBank/DDBJ databases">
        <title>De novo assembly of Pectinophora gossypiella (Pink Bollworm) gut transcriptome.</title>
        <authorList>
            <person name="Tassone E.E."/>
        </authorList>
    </citation>
    <scope>NUCLEOTIDE SEQUENCE</scope>
</reference>